<dbReference type="PANTHER" id="PTHR44329">
    <property type="entry name" value="SERINE/THREONINE-PROTEIN KINASE TNNI3K-RELATED"/>
    <property type="match status" value="1"/>
</dbReference>
<dbReference type="Gene3D" id="1.10.510.10">
    <property type="entry name" value="Transferase(Phosphotransferase) domain 1"/>
    <property type="match status" value="1"/>
</dbReference>
<evidence type="ECO:0000313" key="4">
    <source>
        <dbReference type="EMBL" id="KAH3874919.1"/>
    </source>
</evidence>
<name>A0A9D4RNE9_DREPO</name>
<accession>A0A9D4RNE9</accession>
<dbReference type="InterPro" id="IPR000719">
    <property type="entry name" value="Prot_kinase_dom"/>
</dbReference>
<evidence type="ECO:0000256" key="2">
    <source>
        <dbReference type="SAM" id="MobiDB-lite"/>
    </source>
</evidence>
<organism evidence="4 5">
    <name type="scientific">Dreissena polymorpha</name>
    <name type="common">Zebra mussel</name>
    <name type="synonym">Mytilus polymorpha</name>
    <dbReference type="NCBI Taxonomy" id="45954"/>
    <lineage>
        <taxon>Eukaryota</taxon>
        <taxon>Metazoa</taxon>
        <taxon>Spiralia</taxon>
        <taxon>Lophotrochozoa</taxon>
        <taxon>Mollusca</taxon>
        <taxon>Bivalvia</taxon>
        <taxon>Autobranchia</taxon>
        <taxon>Heteroconchia</taxon>
        <taxon>Euheterodonta</taxon>
        <taxon>Imparidentia</taxon>
        <taxon>Neoheterodontei</taxon>
        <taxon>Myida</taxon>
        <taxon>Dreissenoidea</taxon>
        <taxon>Dreissenidae</taxon>
        <taxon>Dreissena</taxon>
    </lineage>
</organism>
<feature type="compositionally biased region" description="Low complexity" evidence="2">
    <location>
        <begin position="526"/>
        <end position="538"/>
    </location>
</feature>
<feature type="compositionally biased region" description="Pro residues" evidence="2">
    <location>
        <begin position="239"/>
        <end position="248"/>
    </location>
</feature>
<comment type="caution">
    <text evidence="4">The sequence shown here is derived from an EMBL/GenBank/DDBJ whole genome shotgun (WGS) entry which is preliminary data.</text>
</comment>
<dbReference type="EMBL" id="JAIWYP010000002">
    <property type="protein sequence ID" value="KAH3874919.1"/>
    <property type="molecule type" value="Genomic_DNA"/>
</dbReference>
<dbReference type="GO" id="GO:0004706">
    <property type="term" value="F:JUN kinase kinase kinase activity"/>
    <property type="evidence" value="ECO:0007669"/>
    <property type="project" value="TreeGrafter"/>
</dbReference>
<dbReference type="InterPro" id="IPR051681">
    <property type="entry name" value="Ser/Thr_Kinases-Pseudokinases"/>
</dbReference>
<dbReference type="AlphaFoldDB" id="A0A9D4RNE9"/>
<sequence>MRGWRPEVIKNNTFSKHSDIWSYGVVLWELLTGEMPYKGIDALGVAYGVAVNKLTLPIPSTCPAMFSNIMSDCWHQEPHFRPMFTDIIAELEEVRLSEFMSTPQDSFHTLQEDWRLEIEEMFNELRSREKELRSREEELTKAALQQKHQEEFLKKREQEIAEREIELVERELNIMILQQIMHKPQPHKRRGKFKKSRLQKVLKSGSKSISEPSDFRHNITVKKEVQTSPYRDHIASPETPQPQSPNHPPRLRAIAYPADGIKGKTWGPSSVKKDRRQRTSVIMSNGRWSKSAPSLEKNLRQLSGGHSNFSALNEILVEDESWPTDLSENQRRIIPGQSKTLPLDTSALRRSMSLTRIGSTLCNMGSMLAGVGAGFDIRLSNTSGIHPSVQGAMDSISPKRDSFILNRRDAHHAAVRDLFIEPEMDYKSYYSVSGSGHHTFHGHQTKYRPSVQDIPVQFLDRAALKGDNTSDEIDDSDNTSTVRSTATLVPHTLQHRLSLPESDDGTMTTPQEGMLTTHYGLKRQASESSYSSDTSRTTVKSNRHSVTFEDDFNVSNEYRSGSDTSANSAPFQDTTTPVAPPRRSKQNGRIKVNTVPVAERPKTLDLANSKPGILKSSSSHSSSRESSRESPRATWVTPSETADHTPYWSTRSGMSPGNTPPHILHQKTLLDIDMEGQNLDPTQPLLLPKSQSTLINVQDELSRL</sequence>
<feature type="compositionally biased region" description="Polar residues" evidence="2">
    <location>
        <begin position="647"/>
        <end position="657"/>
    </location>
</feature>
<feature type="region of interest" description="Disordered" evidence="2">
    <location>
        <begin position="518"/>
        <end position="660"/>
    </location>
</feature>
<keyword evidence="5" id="KW-1185">Reference proteome</keyword>
<dbReference type="GO" id="GO:0005524">
    <property type="term" value="F:ATP binding"/>
    <property type="evidence" value="ECO:0007669"/>
    <property type="project" value="InterPro"/>
</dbReference>
<evidence type="ECO:0000256" key="1">
    <source>
        <dbReference type="SAM" id="Coils"/>
    </source>
</evidence>
<feature type="domain" description="Protein kinase" evidence="3">
    <location>
        <begin position="1"/>
        <end position="100"/>
    </location>
</feature>
<evidence type="ECO:0000313" key="5">
    <source>
        <dbReference type="Proteomes" id="UP000828390"/>
    </source>
</evidence>
<gene>
    <name evidence="4" type="ORF">DPMN_038176</name>
</gene>
<feature type="coiled-coil region" evidence="1">
    <location>
        <begin position="118"/>
        <end position="178"/>
    </location>
</feature>
<feature type="region of interest" description="Disordered" evidence="2">
    <location>
        <begin position="224"/>
        <end position="250"/>
    </location>
</feature>
<dbReference type="Pfam" id="PF07714">
    <property type="entry name" value="PK_Tyr_Ser-Thr"/>
    <property type="match status" value="1"/>
</dbReference>
<keyword evidence="1" id="KW-0175">Coiled coil</keyword>
<dbReference type="Proteomes" id="UP000828390">
    <property type="component" value="Unassembled WGS sequence"/>
</dbReference>
<proteinExistence type="predicted"/>
<dbReference type="PANTHER" id="PTHR44329:SF293">
    <property type="entry name" value="MITOGEN-ACTIVATED PROTEIN KINASE KINASE KINASE"/>
    <property type="match status" value="1"/>
</dbReference>
<feature type="compositionally biased region" description="Basic and acidic residues" evidence="2">
    <location>
        <begin position="224"/>
        <end position="235"/>
    </location>
</feature>
<dbReference type="InterPro" id="IPR001245">
    <property type="entry name" value="Ser-Thr/Tyr_kinase_cat_dom"/>
</dbReference>
<dbReference type="PROSITE" id="PS50011">
    <property type="entry name" value="PROTEIN_KINASE_DOM"/>
    <property type="match status" value="1"/>
</dbReference>
<evidence type="ECO:0000259" key="3">
    <source>
        <dbReference type="PROSITE" id="PS50011"/>
    </source>
</evidence>
<protein>
    <recommendedName>
        <fullName evidence="3">Protein kinase domain-containing protein</fullName>
    </recommendedName>
</protein>
<dbReference type="SUPFAM" id="SSF56112">
    <property type="entry name" value="Protein kinase-like (PK-like)"/>
    <property type="match status" value="1"/>
</dbReference>
<reference evidence="4" key="1">
    <citation type="journal article" date="2019" name="bioRxiv">
        <title>The Genome of the Zebra Mussel, Dreissena polymorpha: A Resource for Invasive Species Research.</title>
        <authorList>
            <person name="McCartney M.A."/>
            <person name="Auch B."/>
            <person name="Kono T."/>
            <person name="Mallez S."/>
            <person name="Zhang Y."/>
            <person name="Obille A."/>
            <person name="Becker A."/>
            <person name="Abrahante J.E."/>
            <person name="Garbe J."/>
            <person name="Badalamenti J.P."/>
            <person name="Herman A."/>
            <person name="Mangelson H."/>
            <person name="Liachko I."/>
            <person name="Sullivan S."/>
            <person name="Sone E.D."/>
            <person name="Koren S."/>
            <person name="Silverstein K.A.T."/>
            <person name="Beckman K.B."/>
            <person name="Gohl D.M."/>
        </authorList>
    </citation>
    <scope>NUCLEOTIDE SEQUENCE</scope>
    <source>
        <strain evidence="4">Duluth1</strain>
        <tissue evidence="4">Whole animal</tissue>
    </source>
</reference>
<feature type="compositionally biased region" description="Basic and acidic residues" evidence="2">
    <location>
        <begin position="622"/>
        <end position="631"/>
    </location>
</feature>
<dbReference type="InterPro" id="IPR011009">
    <property type="entry name" value="Kinase-like_dom_sf"/>
</dbReference>
<reference evidence="4" key="2">
    <citation type="submission" date="2020-11" db="EMBL/GenBank/DDBJ databases">
        <authorList>
            <person name="McCartney M.A."/>
            <person name="Auch B."/>
            <person name="Kono T."/>
            <person name="Mallez S."/>
            <person name="Becker A."/>
            <person name="Gohl D.M."/>
            <person name="Silverstein K.A.T."/>
            <person name="Koren S."/>
            <person name="Bechman K.B."/>
            <person name="Herman A."/>
            <person name="Abrahante J.E."/>
            <person name="Garbe J."/>
        </authorList>
    </citation>
    <scope>NUCLEOTIDE SEQUENCE</scope>
    <source>
        <strain evidence="4">Duluth1</strain>
        <tissue evidence="4">Whole animal</tissue>
    </source>
</reference>
<feature type="compositionally biased region" description="Polar residues" evidence="2">
    <location>
        <begin position="553"/>
        <end position="577"/>
    </location>
</feature>